<dbReference type="EMBL" id="CAMGYJ010000004">
    <property type="protein sequence ID" value="CAI0399447.1"/>
    <property type="molecule type" value="Genomic_DNA"/>
</dbReference>
<keyword evidence="3" id="KW-1185">Reference proteome</keyword>
<dbReference type="Proteomes" id="UP001154282">
    <property type="component" value="Unassembled WGS sequence"/>
</dbReference>
<name>A0AAV0IPW2_9ROSI</name>
<evidence type="ECO:0000256" key="1">
    <source>
        <dbReference type="SAM" id="SignalP"/>
    </source>
</evidence>
<comment type="caution">
    <text evidence="2">The sequence shown here is derived from an EMBL/GenBank/DDBJ whole genome shotgun (WGS) entry which is preliminary data.</text>
</comment>
<evidence type="ECO:0000313" key="3">
    <source>
        <dbReference type="Proteomes" id="UP001154282"/>
    </source>
</evidence>
<sequence>IILHLFAAVALHTYLQIVPIISEFLFRPPDRRVLYYVDATTVEISVAVIRFKFEWGNIMSPFNLRFYVFFLKCWRHLQWLLFSVVDSCRFMVSFLLMEISFRGIQLEQGARSVNCIVESSALDFDYEQVSRLRDYRTACSNSFITKYLRPDLLA</sequence>
<accession>A0AAV0IPW2</accession>
<gene>
    <name evidence="2" type="ORF">LITE_LOCUS10308</name>
</gene>
<organism evidence="2 3">
    <name type="scientific">Linum tenue</name>
    <dbReference type="NCBI Taxonomy" id="586396"/>
    <lineage>
        <taxon>Eukaryota</taxon>
        <taxon>Viridiplantae</taxon>
        <taxon>Streptophyta</taxon>
        <taxon>Embryophyta</taxon>
        <taxon>Tracheophyta</taxon>
        <taxon>Spermatophyta</taxon>
        <taxon>Magnoliopsida</taxon>
        <taxon>eudicotyledons</taxon>
        <taxon>Gunneridae</taxon>
        <taxon>Pentapetalae</taxon>
        <taxon>rosids</taxon>
        <taxon>fabids</taxon>
        <taxon>Malpighiales</taxon>
        <taxon>Linaceae</taxon>
        <taxon>Linum</taxon>
    </lineage>
</organism>
<protein>
    <recommendedName>
        <fullName evidence="4">Innexin</fullName>
    </recommendedName>
</protein>
<feature type="chain" id="PRO_5043482759" description="Innexin" evidence="1">
    <location>
        <begin position="18"/>
        <end position="154"/>
    </location>
</feature>
<dbReference type="AlphaFoldDB" id="A0AAV0IPW2"/>
<evidence type="ECO:0008006" key="4">
    <source>
        <dbReference type="Google" id="ProtNLM"/>
    </source>
</evidence>
<reference evidence="2" key="1">
    <citation type="submission" date="2022-08" db="EMBL/GenBank/DDBJ databases">
        <authorList>
            <person name="Gutierrez-Valencia J."/>
        </authorList>
    </citation>
    <scope>NUCLEOTIDE SEQUENCE</scope>
</reference>
<feature type="non-terminal residue" evidence="2">
    <location>
        <position position="1"/>
    </location>
</feature>
<proteinExistence type="predicted"/>
<evidence type="ECO:0000313" key="2">
    <source>
        <dbReference type="EMBL" id="CAI0399447.1"/>
    </source>
</evidence>
<keyword evidence="1" id="KW-0732">Signal</keyword>
<feature type="signal peptide" evidence="1">
    <location>
        <begin position="1"/>
        <end position="17"/>
    </location>
</feature>